<dbReference type="OrthoDB" id="9801588at2"/>
<reference evidence="2 3" key="1">
    <citation type="submission" date="2018-09" db="EMBL/GenBank/DDBJ databases">
        <title>Gemmobacter lutimaris sp. nov., a marine bacterium isolated from tidal flat.</title>
        <authorList>
            <person name="Lee D.W."/>
            <person name="Yoo Y."/>
            <person name="Kim J.-J."/>
            <person name="Kim B.S."/>
        </authorList>
    </citation>
    <scope>NUCLEOTIDE SEQUENCE [LARGE SCALE GENOMIC DNA]</scope>
    <source>
        <strain evidence="2 3">YJ-T1-11</strain>
    </source>
</reference>
<sequence length="68" mass="7614">MDLYTVLRHFADSWMLLFMTLVFVGVVFYAFRPGSRKAQEEAATSIFRNETRPAASAAEPAASKLKEA</sequence>
<dbReference type="RefSeq" id="WP_119133502.1">
    <property type="nucleotide sequence ID" value="NZ_QXXQ01000002.1"/>
</dbReference>
<dbReference type="Pfam" id="PF05545">
    <property type="entry name" value="FixQ"/>
    <property type="match status" value="1"/>
</dbReference>
<evidence type="ECO:0000256" key="1">
    <source>
        <dbReference type="SAM" id="Phobius"/>
    </source>
</evidence>
<dbReference type="AlphaFoldDB" id="A0A398BQH9"/>
<keyword evidence="1" id="KW-1133">Transmembrane helix</keyword>
<dbReference type="EMBL" id="QXXQ01000002">
    <property type="protein sequence ID" value="RID92845.1"/>
    <property type="molecule type" value="Genomic_DNA"/>
</dbReference>
<dbReference type="CDD" id="cd01324">
    <property type="entry name" value="cbb3_Oxidase_CcoQ"/>
    <property type="match status" value="1"/>
</dbReference>
<gene>
    <name evidence="2" type="ORF">D2N39_04000</name>
</gene>
<dbReference type="InterPro" id="IPR008621">
    <property type="entry name" value="Cbb3-typ_cyt_oxidase_comp"/>
</dbReference>
<protein>
    <submittedName>
        <fullName evidence="2">Cbb3-type cytochrome c oxidase subunit 3</fullName>
    </submittedName>
</protein>
<feature type="transmembrane region" description="Helical" evidence="1">
    <location>
        <begin position="13"/>
        <end position="31"/>
    </location>
</feature>
<keyword evidence="1" id="KW-0812">Transmembrane</keyword>
<accession>A0A398BQH9</accession>
<name>A0A398BQH9_9RHOB</name>
<organism evidence="2 3">
    <name type="scientific">Gemmobacter lutimaris</name>
    <dbReference type="NCBI Taxonomy" id="2306023"/>
    <lineage>
        <taxon>Bacteria</taxon>
        <taxon>Pseudomonadati</taxon>
        <taxon>Pseudomonadota</taxon>
        <taxon>Alphaproteobacteria</taxon>
        <taxon>Rhodobacterales</taxon>
        <taxon>Paracoccaceae</taxon>
        <taxon>Gemmobacter</taxon>
    </lineage>
</organism>
<proteinExistence type="predicted"/>
<keyword evidence="3" id="KW-1185">Reference proteome</keyword>
<comment type="caution">
    <text evidence="2">The sequence shown here is derived from an EMBL/GenBank/DDBJ whole genome shotgun (WGS) entry which is preliminary data.</text>
</comment>
<keyword evidence="1" id="KW-0472">Membrane</keyword>
<evidence type="ECO:0000313" key="3">
    <source>
        <dbReference type="Proteomes" id="UP000266649"/>
    </source>
</evidence>
<evidence type="ECO:0000313" key="2">
    <source>
        <dbReference type="EMBL" id="RID92845.1"/>
    </source>
</evidence>
<dbReference type="Proteomes" id="UP000266649">
    <property type="component" value="Unassembled WGS sequence"/>
</dbReference>